<feature type="region of interest" description="Disordered" evidence="1">
    <location>
        <begin position="14"/>
        <end position="74"/>
    </location>
</feature>
<evidence type="ECO:0000256" key="1">
    <source>
        <dbReference type="SAM" id="MobiDB-lite"/>
    </source>
</evidence>
<comment type="caution">
    <text evidence="2">The sequence shown here is derived from an EMBL/GenBank/DDBJ whole genome shotgun (WGS) entry which is preliminary data.</text>
</comment>
<gene>
    <name evidence="2" type="ORF">OPV22_007447</name>
</gene>
<evidence type="ECO:0000313" key="2">
    <source>
        <dbReference type="EMBL" id="KAJ8506561.1"/>
    </source>
</evidence>
<name>A0AAV8Q8M0_ENSVE</name>
<reference evidence="2 3" key="1">
    <citation type="submission" date="2022-12" db="EMBL/GenBank/DDBJ databases">
        <title>Chromosome-scale assembly of the Ensete ventricosum genome.</title>
        <authorList>
            <person name="Dussert Y."/>
            <person name="Stocks J."/>
            <person name="Wendawek A."/>
            <person name="Woldeyes F."/>
            <person name="Nichols R.A."/>
            <person name="Borrell J.S."/>
        </authorList>
    </citation>
    <scope>NUCLEOTIDE SEQUENCE [LARGE SCALE GENOMIC DNA]</scope>
    <source>
        <strain evidence="3">cv. Maze</strain>
        <tissue evidence="2">Seeds</tissue>
    </source>
</reference>
<evidence type="ECO:0000313" key="3">
    <source>
        <dbReference type="Proteomes" id="UP001222027"/>
    </source>
</evidence>
<feature type="compositionally biased region" description="Basic and acidic residues" evidence="1">
    <location>
        <begin position="25"/>
        <end position="35"/>
    </location>
</feature>
<sequence>MEFFAGARVVRWQSIHNKYPVAEDDERRESQHQDRSSSGGPGEGRRLGKLVRGDCATEPEALSDSSEEDEAEQQ</sequence>
<accession>A0AAV8Q8M0</accession>
<dbReference type="AlphaFoldDB" id="A0AAV8Q8M0"/>
<organism evidence="2 3">
    <name type="scientific">Ensete ventricosum</name>
    <name type="common">Abyssinian banana</name>
    <name type="synonym">Musa ensete</name>
    <dbReference type="NCBI Taxonomy" id="4639"/>
    <lineage>
        <taxon>Eukaryota</taxon>
        <taxon>Viridiplantae</taxon>
        <taxon>Streptophyta</taxon>
        <taxon>Embryophyta</taxon>
        <taxon>Tracheophyta</taxon>
        <taxon>Spermatophyta</taxon>
        <taxon>Magnoliopsida</taxon>
        <taxon>Liliopsida</taxon>
        <taxon>Zingiberales</taxon>
        <taxon>Musaceae</taxon>
        <taxon>Ensete</taxon>
    </lineage>
</organism>
<protein>
    <submittedName>
        <fullName evidence="2">Uncharacterized protein</fullName>
    </submittedName>
</protein>
<keyword evidence="3" id="KW-1185">Reference proteome</keyword>
<dbReference type="EMBL" id="JAQQAF010000002">
    <property type="protein sequence ID" value="KAJ8506561.1"/>
    <property type="molecule type" value="Genomic_DNA"/>
</dbReference>
<dbReference type="Proteomes" id="UP001222027">
    <property type="component" value="Unassembled WGS sequence"/>
</dbReference>
<feature type="compositionally biased region" description="Acidic residues" evidence="1">
    <location>
        <begin position="65"/>
        <end position="74"/>
    </location>
</feature>
<proteinExistence type="predicted"/>